<evidence type="ECO:0000313" key="1">
    <source>
        <dbReference type="EMBL" id="TGZ77599.1"/>
    </source>
</evidence>
<dbReference type="InParanoid" id="A0A4S2MQI5"/>
<proteinExistence type="predicted"/>
<dbReference type="AlphaFoldDB" id="A0A4S2MQI5"/>
<protein>
    <submittedName>
        <fullName evidence="1">Uncharacterized protein</fullName>
    </submittedName>
</protein>
<dbReference type="Proteomes" id="UP000298138">
    <property type="component" value="Unassembled WGS sequence"/>
</dbReference>
<reference evidence="1 2" key="1">
    <citation type="submission" date="2019-04" db="EMBL/GenBank/DDBJ databases">
        <title>Comparative genomics and transcriptomics to analyze fruiting body development in filamentous ascomycetes.</title>
        <authorList>
            <consortium name="DOE Joint Genome Institute"/>
            <person name="Lutkenhaus R."/>
            <person name="Traeger S."/>
            <person name="Breuer J."/>
            <person name="Kuo A."/>
            <person name="Lipzen A."/>
            <person name="Pangilinan J."/>
            <person name="Dilworth D."/>
            <person name="Sandor L."/>
            <person name="Poggeler S."/>
            <person name="Barry K."/>
            <person name="Grigoriev I.V."/>
            <person name="Nowrousian M."/>
        </authorList>
    </citation>
    <scope>NUCLEOTIDE SEQUENCE [LARGE SCALE GENOMIC DNA]</scope>
    <source>
        <strain evidence="1 2">CBS 389.68</strain>
    </source>
</reference>
<organism evidence="1 2">
    <name type="scientific">Ascodesmis nigricans</name>
    <dbReference type="NCBI Taxonomy" id="341454"/>
    <lineage>
        <taxon>Eukaryota</taxon>
        <taxon>Fungi</taxon>
        <taxon>Dikarya</taxon>
        <taxon>Ascomycota</taxon>
        <taxon>Pezizomycotina</taxon>
        <taxon>Pezizomycetes</taxon>
        <taxon>Pezizales</taxon>
        <taxon>Ascodesmidaceae</taxon>
        <taxon>Ascodesmis</taxon>
    </lineage>
</organism>
<keyword evidence="2" id="KW-1185">Reference proteome</keyword>
<name>A0A4S2MQI5_9PEZI</name>
<gene>
    <name evidence="1" type="ORF">EX30DRAFT_194972</name>
</gene>
<evidence type="ECO:0000313" key="2">
    <source>
        <dbReference type="Proteomes" id="UP000298138"/>
    </source>
</evidence>
<sequence length="119" mass="14260">MWLGHRKGASMFGMMFCAWTPLSIFPSDNHYWYHHPSTYSIYGESIPNARVRSIFPSTRGELGWRSFWRIVAVPWLRNLNLAPWCYQKDNLPEPATHRWLYFILLRRPDSRLRGCVCRR</sequence>
<accession>A0A4S2MQI5</accession>
<dbReference type="EMBL" id="ML220151">
    <property type="protein sequence ID" value="TGZ77599.1"/>
    <property type="molecule type" value="Genomic_DNA"/>
</dbReference>